<sequence>MPSTRSGASYKPSSSSQKGHRCDYCRSQTDTEGQGADTAKRSLSGNLQSQPEGLQQCTAAQRVPDPCRSVGKLHELIPDCKKIPESSQHLQITKWMASIDGKEEFDAFNSRMEEKQPSTTKESAKTSPSGQKQQFQCEKAATSLKQGQGEGTSLKALHPGIQDPKDSAGCHGKFISDGQSHDGITEEGGSQIKLPEMISDIFDSIPELFSLCQINETLMCFEKGLRTIKTSKNDNSFGNKINEQSAFIKELTDRYSKFNIDDIIETRITQAINIIKTNNKKILDDISNSFTEVGTYTIALKKCFDASQEEVSKLSMKLNHVTADNTRQTKLWKELTHKGDMYTIEVINSIQAFQHEYRMSQRCRNSKMNDIEQILTTLQRMSTPLNQNEGTRIPNPQVLNPDNSQLKNELSTSFHNLEPSMGQALLKEVPKPKEWPHFSGEGEYDHMEFIRGIDMIKEDFELPDRLVTARFNTLFTRSAHRWYIKLRQAHGHQSWTWWKTQIINKWANDSWRFKVETAFESSKFNADKDKALPWFFQQKDRLTALYPDMSKFMIHRKILRQCGGDLEHAVKSRTTEKSCTEDIFNILEEVTTRTKIGSSRVNLKTSFNTPWKDSVNKKPKENSNNKYKSADTVIKGHICQRTTCLANTCPKRGKINEIDIEKEPDVEKDDIIEENSDYKESIFYESSKDIENINATFDIMESYSHLPQLGNGQLDLSKVQDAQLMKKKPNRGKGYTAGNSCITEVVIENNSTKRLLDPGALNSCFGKYCLKTCVPNFEDQLLPIDGMKFNSASNPMKELGIYETNVMFPHINGNLKITVKSVVMENCSSTHFILGNEYLIMYGIDLHNNKDR</sequence>
<feature type="region of interest" description="Disordered" evidence="1">
    <location>
        <begin position="111"/>
        <end position="152"/>
    </location>
</feature>
<evidence type="ECO:0000313" key="3">
    <source>
        <dbReference type="Proteomes" id="UP000765509"/>
    </source>
</evidence>
<keyword evidence="3" id="KW-1185">Reference proteome</keyword>
<dbReference type="AlphaFoldDB" id="A0A9Q3IMV0"/>
<dbReference type="EMBL" id="AVOT02050273">
    <property type="protein sequence ID" value="MBW0545379.1"/>
    <property type="molecule type" value="Genomic_DNA"/>
</dbReference>
<feature type="compositionally biased region" description="Polar residues" evidence="1">
    <location>
        <begin position="41"/>
        <end position="59"/>
    </location>
</feature>
<feature type="compositionally biased region" description="Polar residues" evidence="1">
    <location>
        <begin position="117"/>
        <end position="136"/>
    </location>
</feature>
<evidence type="ECO:0000313" key="2">
    <source>
        <dbReference type="EMBL" id="MBW0545379.1"/>
    </source>
</evidence>
<proteinExistence type="predicted"/>
<comment type="caution">
    <text evidence="2">The sequence shown here is derived from an EMBL/GenBank/DDBJ whole genome shotgun (WGS) entry which is preliminary data.</text>
</comment>
<dbReference type="CDD" id="cd14279">
    <property type="entry name" value="CUE"/>
    <property type="match status" value="1"/>
</dbReference>
<gene>
    <name evidence="2" type="ORF">O181_085094</name>
</gene>
<evidence type="ECO:0000256" key="1">
    <source>
        <dbReference type="SAM" id="MobiDB-lite"/>
    </source>
</evidence>
<evidence type="ECO:0008006" key="4">
    <source>
        <dbReference type="Google" id="ProtNLM"/>
    </source>
</evidence>
<protein>
    <recommendedName>
        <fullName evidence="4">Retrotransposon gag domain-containing protein</fullName>
    </recommendedName>
</protein>
<feature type="region of interest" description="Disordered" evidence="1">
    <location>
        <begin position="1"/>
        <end position="62"/>
    </location>
</feature>
<accession>A0A9Q3IMV0</accession>
<name>A0A9Q3IMV0_9BASI</name>
<reference evidence="2" key="1">
    <citation type="submission" date="2021-03" db="EMBL/GenBank/DDBJ databases">
        <title>Draft genome sequence of rust myrtle Austropuccinia psidii MF-1, a brazilian biotype.</title>
        <authorList>
            <person name="Quecine M.C."/>
            <person name="Pachon D.M.R."/>
            <person name="Bonatelli M.L."/>
            <person name="Correr F.H."/>
            <person name="Franceschini L.M."/>
            <person name="Leite T.F."/>
            <person name="Margarido G.R.A."/>
            <person name="Almeida C.A."/>
            <person name="Ferrarezi J.A."/>
            <person name="Labate C.A."/>
        </authorList>
    </citation>
    <scope>NUCLEOTIDE SEQUENCE</scope>
    <source>
        <strain evidence="2">MF-1</strain>
    </source>
</reference>
<organism evidence="2 3">
    <name type="scientific">Austropuccinia psidii MF-1</name>
    <dbReference type="NCBI Taxonomy" id="1389203"/>
    <lineage>
        <taxon>Eukaryota</taxon>
        <taxon>Fungi</taxon>
        <taxon>Dikarya</taxon>
        <taxon>Basidiomycota</taxon>
        <taxon>Pucciniomycotina</taxon>
        <taxon>Pucciniomycetes</taxon>
        <taxon>Pucciniales</taxon>
        <taxon>Sphaerophragmiaceae</taxon>
        <taxon>Austropuccinia</taxon>
    </lineage>
</organism>
<dbReference type="Proteomes" id="UP000765509">
    <property type="component" value="Unassembled WGS sequence"/>
</dbReference>
<feature type="compositionally biased region" description="Polar residues" evidence="1">
    <location>
        <begin position="1"/>
        <end position="17"/>
    </location>
</feature>